<dbReference type="Proteomes" id="UP000094455">
    <property type="component" value="Unassembled WGS sequence"/>
</dbReference>
<accession>A0A1E3NL26</accession>
<evidence type="ECO:0000313" key="14">
    <source>
        <dbReference type="Proteomes" id="UP000094455"/>
    </source>
</evidence>
<evidence type="ECO:0000256" key="2">
    <source>
        <dbReference type="ARBA" id="ARBA00022692"/>
    </source>
</evidence>
<evidence type="ECO:0000256" key="11">
    <source>
        <dbReference type="SAM" id="Coils"/>
    </source>
</evidence>
<protein>
    <recommendedName>
        <fullName evidence="10">Sensitive to high expression protein 9, mitochondrial</fullName>
    </recommendedName>
</protein>
<feature type="transmembrane region" description="Helical" evidence="10">
    <location>
        <begin position="355"/>
        <end position="375"/>
    </location>
</feature>
<dbReference type="AlphaFoldDB" id="A0A1E3NL26"/>
<keyword evidence="2 10" id="KW-0812">Transmembrane</keyword>
<feature type="region of interest" description="Disordered" evidence="12">
    <location>
        <begin position="24"/>
        <end position="55"/>
    </location>
</feature>
<keyword evidence="6 11" id="KW-0175">Coiled coil</keyword>
<comment type="function">
    <text evidence="9">Required for the maintenance of the structure of the mitochondrial inner membrane. Involved in mitochondrial morphology. Causes growth arrest when highly overexpressed.</text>
</comment>
<feature type="region of interest" description="Disordered" evidence="12">
    <location>
        <begin position="127"/>
        <end position="158"/>
    </location>
</feature>
<feature type="region of interest" description="Disordered" evidence="12">
    <location>
        <begin position="428"/>
        <end position="452"/>
    </location>
</feature>
<evidence type="ECO:0000313" key="13">
    <source>
        <dbReference type="EMBL" id="ODQ46852.1"/>
    </source>
</evidence>
<dbReference type="Pfam" id="PF05546">
    <property type="entry name" value="She9_MDM33"/>
    <property type="match status" value="1"/>
</dbReference>
<feature type="compositionally biased region" description="Polar residues" evidence="12">
    <location>
        <begin position="24"/>
        <end position="39"/>
    </location>
</feature>
<feature type="compositionally biased region" description="Basic and acidic residues" evidence="12">
    <location>
        <begin position="40"/>
        <end position="54"/>
    </location>
</feature>
<dbReference type="PANTHER" id="PTHR31961:SF3">
    <property type="entry name" value="SENSITIVE TO HIGH EXPRESSION PROTEIN 9, MITOCHONDRIAL"/>
    <property type="match status" value="1"/>
</dbReference>
<dbReference type="GeneID" id="30177986"/>
<keyword evidence="3 10" id="KW-0999">Mitochondrion inner membrane</keyword>
<evidence type="ECO:0000256" key="4">
    <source>
        <dbReference type="ARBA" id="ARBA00022946"/>
    </source>
</evidence>
<gene>
    <name evidence="13" type="ORF">PICMEDRAFT_16667</name>
</gene>
<reference evidence="13 14" key="1">
    <citation type="journal article" date="2016" name="Proc. Natl. Acad. Sci. U.S.A.">
        <title>Comparative genomics of biotechnologically important yeasts.</title>
        <authorList>
            <person name="Riley R."/>
            <person name="Haridas S."/>
            <person name="Wolfe K.H."/>
            <person name="Lopes M.R."/>
            <person name="Hittinger C.T."/>
            <person name="Goeker M."/>
            <person name="Salamov A.A."/>
            <person name="Wisecaver J.H."/>
            <person name="Long T.M."/>
            <person name="Calvey C.H."/>
            <person name="Aerts A.L."/>
            <person name="Barry K.W."/>
            <person name="Choi C."/>
            <person name="Clum A."/>
            <person name="Coughlan A.Y."/>
            <person name="Deshpande S."/>
            <person name="Douglass A.P."/>
            <person name="Hanson S.J."/>
            <person name="Klenk H.-P."/>
            <person name="LaButti K.M."/>
            <person name="Lapidus A."/>
            <person name="Lindquist E.A."/>
            <person name="Lipzen A.M."/>
            <person name="Meier-Kolthoff J.P."/>
            <person name="Ohm R.A."/>
            <person name="Otillar R.P."/>
            <person name="Pangilinan J.L."/>
            <person name="Peng Y."/>
            <person name="Rokas A."/>
            <person name="Rosa C.A."/>
            <person name="Scheuner C."/>
            <person name="Sibirny A.A."/>
            <person name="Slot J.C."/>
            <person name="Stielow J.B."/>
            <person name="Sun H."/>
            <person name="Kurtzman C.P."/>
            <person name="Blackwell M."/>
            <person name="Grigoriev I.V."/>
            <person name="Jeffries T.W."/>
        </authorList>
    </citation>
    <scope>NUCLEOTIDE SEQUENCE [LARGE SCALE GENOMIC DNA]</scope>
    <source>
        <strain evidence="13 14">NRRL Y-2026</strain>
    </source>
</reference>
<evidence type="ECO:0000256" key="5">
    <source>
        <dbReference type="ARBA" id="ARBA00022989"/>
    </source>
</evidence>
<evidence type="ECO:0000256" key="12">
    <source>
        <dbReference type="SAM" id="MobiDB-lite"/>
    </source>
</evidence>
<feature type="transmembrane region" description="Helical" evidence="10">
    <location>
        <begin position="533"/>
        <end position="555"/>
    </location>
</feature>
<name>A0A1E3NL26_9ASCO</name>
<comment type="similarity">
    <text evidence="1 10">Belongs to the SHE9 family.</text>
</comment>
<dbReference type="PANTHER" id="PTHR31961">
    <property type="entry name" value="SENSITIVE TO HIGH EXPRESSION PROTEIN 9, MITOCHONDRIAL"/>
    <property type="match status" value="1"/>
</dbReference>
<evidence type="ECO:0000256" key="8">
    <source>
        <dbReference type="ARBA" id="ARBA00023136"/>
    </source>
</evidence>
<feature type="coiled-coil region" evidence="11">
    <location>
        <begin position="236"/>
        <end position="270"/>
    </location>
</feature>
<evidence type="ECO:0000256" key="1">
    <source>
        <dbReference type="ARBA" id="ARBA00007472"/>
    </source>
</evidence>
<evidence type="ECO:0000256" key="7">
    <source>
        <dbReference type="ARBA" id="ARBA00023128"/>
    </source>
</evidence>
<comment type="subunit">
    <text evidence="10">Homooligomer.</text>
</comment>
<evidence type="ECO:0000256" key="10">
    <source>
        <dbReference type="RuleBase" id="RU364128"/>
    </source>
</evidence>
<evidence type="ECO:0000256" key="6">
    <source>
        <dbReference type="ARBA" id="ARBA00023054"/>
    </source>
</evidence>
<keyword evidence="4 10" id="KW-0809">Transit peptide</keyword>
<keyword evidence="5 10" id="KW-1133">Transmembrane helix</keyword>
<keyword evidence="7 10" id="KW-0496">Mitochondrion</keyword>
<dbReference type="GO" id="GO:0007007">
    <property type="term" value="P:inner mitochondrial membrane organization"/>
    <property type="evidence" value="ECO:0007669"/>
    <property type="project" value="TreeGrafter"/>
</dbReference>
<evidence type="ECO:0000256" key="9">
    <source>
        <dbReference type="ARBA" id="ARBA00024807"/>
    </source>
</evidence>
<dbReference type="OrthoDB" id="5595506at2759"/>
<proteinExistence type="inferred from homology"/>
<keyword evidence="14" id="KW-1185">Reference proteome</keyword>
<dbReference type="RefSeq" id="XP_019017965.1">
    <property type="nucleotide sequence ID" value="XM_019161299.1"/>
</dbReference>
<feature type="compositionally biased region" description="Low complexity" evidence="12">
    <location>
        <begin position="147"/>
        <end position="158"/>
    </location>
</feature>
<evidence type="ECO:0000256" key="3">
    <source>
        <dbReference type="ARBA" id="ARBA00022792"/>
    </source>
</evidence>
<sequence length="556" mass="62966">MIRIRSLIRCRIYVPTRSFGTTIGTFNNGSKSSSPQFANTDKDEKTKEPVKEGDNVDTTVQERLSKILADISENKRMVEEQQRGAGGTLGKRITDHTREGFGAQPNAYPVDISNTSVPGIDDLTQEKVHSSTDTQQPPIGTRTNAKGSTNNSSNSGTTYTYADIFNIKQIIDTVKQSENVKQLQQELTMFYQKKKKDQQVLAESLSQRMGQNVVELKRSIKIASKVLNEITGYNKVIRLKDIIVENEQKLKDLKESIHEAKIEHEKALDLRSSSQKEVNELLERKNSWKPTDLDRFTRIYMTTHDLDTSVKEMSERLKYLEDLQESTHDALIRSIMNRYHEEQVWSDKIRQFSTWGTILIMCINLLLVLLVQFVFEPFKRWRLVNSFEDKVKDLFHNSEKLDLDIQQLKGQLDTLKLNPVAAAAAAAASEQDEDASSTPEPESKPGLNPTLEPALLESPPLESIAASKEAMAEQTPLPPFRLVVNKRLDTETLRKYWAHYYLLTSDWLHKFVHYMTPLAYPSSTPLQTTVGEFQGYVCGSVIASAVLGLLLGRLVA</sequence>
<comment type="subcellular location">
    <subcellularLocation>
        <location evidence="10">Mitochondrion inner membrane</location>
        <topology evidence="10">Multi-pass membrane protein</topology>
    </subcellularLocation>
</comment>
<dbReference type="GO" id="GO:0005743">
    <property type="term" value="C:mitochondrial inner membrane"/>
    <property type="evidence" value="ECO:0007669"/>
    <property type="project" value="UniProtKB-SubCell"/>
</dbReference>
<dbReference type="InterPro" id="IPR008839">
    <property type="entry name" value="MDM33_fungi"/>
</dbReference>
<feature type="compositionally biased region" description="Polar residues" evidence="12">
    <location>
        <begin position="131"/>
        <end position="146"/>
    </location>
</feature>
<keyword evidence="8 10" id="KW-0472">Membrane</keyword>
<organism evidence="13 14">
    <name type="scientific">Pichia membranifaciens NRRL Y-2026</name>
    <dbReference type="NCBI Taxonomy" id="763406"/>
    <lineage>
        <taxon>Eukaryota</taxon>
        <taxon>Fungi</taxon>
        <taxon>Dikarya</taxon>
        <taxon>Ascomycota</taxon>
        <taxon>Saccharomycotina</taxon>
        <taxon>Pichiomycetes</taxon>
        <taxon>Pichiales</taxon>
        <taxon>Pichiaceae</taxon>
        <taxon>Pichia</taxon>
    </lineage>
</organism>
<dbReference type="EMBL" id="KV454003">
    <property type="protein sequence ID" value="ODQ46852.1"/>
    <property type="molecule type" value="Genomic_DNA"/>
</dbReference>